<keyword evidence="2" id="KW-0472">Membrane</keyword>
<feature type="coiled-coil region" evidence="1">
    <location>
        <begin position="340"/>
        <end position="371"/>
    </location>
</feature>
<evidence type="ECO:0008006" key="7">
    <source>
        <dbReference type="Google" id="ProtNLM"/>
    </source>
</evidence>
<dbReference type="PROSITE" id="PS50887">
    <property type="entry name" value="GGDEF"/>
    <property type="match status" value="1"/>
</dbReference>
<feature type="domain" description="GGDEF" evidence="4">
    <location>
        <begin position="402"/>
        <end position="534"/>
    </location>
</feature>
<evidence type="ECO:0000256" key="1">
    <source>
        <dbReference type="SAM" id="Coils"/>
    </source>
</evidence>
<dbReference type="Gene3D" id="6.10.340.10">
    <property type="match status" value="1"/>
</dbReference>
<dbReference type="CDD" id="cd01949">
    <property type="entry name" value="GGDEF"/>
    <property type="match status" value="1"/>
</dbReference>
<dbReference type="Pfam" id="PF00563">
    <property type="entry name" value="EAL"/>
    <property type="match status" value="1"/>
</dbReference>
<dbReference type="RefSeq" id="WP_070050563.1">
    <property type="nucleotide sequence ID" value="NZ_CBCSDO010000001.1"/>
</dbReference>
<gene>
    <name evidence="5" type="ORF">BI198_01965</name>
</gene>
<evidence type="ECO:0000259" key="3">
    <source>
        <dbReference type="PROSITE" id="PS50883"/>
    </source>
</evidence>
<accession>A0A1E7Q9M9</accession>
<dbReference type="SMART" id="SM00267">
    <property type="entry name" value="GGDEF"/>
    <property type="match status" value="1"/>
</dbReference>
<dbReference type="InterPro" id="IPR000160">
    <property type="entry name" value="GGDEF_dom"/>
</dbReference>
<dbReference type="Proteomes" id="UP000242258">
    <property type="component" value="Unassembled WGS sequence"/>
</dbReference>
<organism evidence="5 6">
    <name type="scientific">Rheinheimera salexigens</name>
    <dbReference type="NCBI Taxonomy" id="1628148"/>
    <lineage>
        <taxon>Bacteria</taxon>
        <taxon>Pseudomonadati</taxon>
        <taxon>Pseudomonadota</taxon>
        <taxon>Gammaproteobacteria</taxon>
        <taxon>Chromatiales</taxon>
        <taxon>Chromatiaceae</taxon>
        <taxon>Rheinheimera</taxon>
    </lineage>
</organism>
<dbReference type="InterPro" id="IPR052155">
    <property type="entry name" value="Biofilm_reg_signaling"/>
</dbReference>
<evidence type="ECO:0000313" key="6">
    <source>
        <dbReference type="Proteomes" id="UP000242258"/>
    </source>
</evidence>
<dbReference type="InterPro" id="IPR043128">
    <property type="entry name" value="Rev_trsase/Diguanyl_cyclase"/>
</dbReference>
<dbReference type="SUPFAM" id="SSF55073">
    <property type="entry name" value="Nucleotide cyclase"/>
    <property type="match status" value="1"/>
</dbReference>
<evidence type="ECO:0000313" key="5">
    <source>
        <dbReference type="EMBL" id="OEY70894.1"/>
    </source>
</evidence>
<dbReference type="PANTHER" id="PTHR44757">
    <property type="entry name" value="DIGUANYLATE CYCLASE DGCP"/>
    <property type="match status" value="1"/>
</dbReference>
<reference evidence="6" key="1">
    <citation type="submission" date="2016-09" db="EMBL/GenBank/DDBJ databases">
        <authorList>
            <person name="Wan X."/>
            <person name="Hou S."/>
        </authorList>
    </citation>
    <scope>NUCLEOTIDE SEQUENCE [LARGE SCALE GENOMIC DNA]</scope>
    <source>
        <strain evidence="6">KH87</strain>
    </source>
</reference>
<dbReference type="EMBL" id="MKEK01000001">
    <property type="protein sequence ID" value="OEY70894.1"/>
    <property type="molecule type" value="Genomic_DNA"/>
</dbReference>
<dbReference type="Pfam" id="PF00990">
    <property type="entry name" value="GGDEF"/>
    <property type="match status" value="1"/>
</dbReference>
<dbReference type="SMART" id="SM00052">
    <property type="entry name" value="EAL"/>
    <property type="match status" value="1"/>
</dbReference>
<comment type="caution">
    <text evidence="5">The sequence shown here is derived from an EMBL/GenBank/DDBJ whole genome shotgun (WGS) entry which is preliminary data.</text>
</comment>
<dbReference type="OrthoDB" id="8553030at2"/>
<dbReference type="Gene3D" id="3.20.20.450">
    <property type="entry name" value="EAL domain"/>
    <property type="match status" value="1"/>
</dbReference>
<name>A0A1E7Q9M9_9GAMM</name>
<evidence type="ECO:0000259" key="4">
    <source>
        <dbReference type="PROSITE" id="PS50887"/>
    </source>
</evidence>
<keyword evidence="2" id="KW-0812">Transmembrane</keyword>
<feature type="transmembrane region" description="Helical" evidence="2">
    <location>
        <begin position="12"/>
        <end position="33"/>
    </location>
</feature>
<dbReference type="SUPFAM" id="SSF141868">
    <property type="entry name" value="EAL domain-like"/>
    <property type="match status" value="1"/>
</dbReference>
<evidence type="ECO:0000256" key="2">
    <source>
        <dbReference type="SAM" id="Phobius"/>
    </source>
</evidence>
<dbReference type="PANTHER" id="PTHR44757:SF2">
    <property type="entry name" value="BIOFILM ARCHITECTURE MAINTENANCE PROTEIN MBAA"/>
    <property type="match status" value="1"/>
</dbReference>
<proteinExistence type="predicted"/>
<protein>
    <recommendedName>
        <fullName evidence="7">Diguanylate cyclase</fullName>
    </recommendedName>
</protein>
<dbReference type="STRING" id="1628148.BI198_01965"/>
<dbReference type="NCBIfam" id="TIGR00254">
    <property type="entry name" value="GGDEF"/>
    <property type="match status" value="1"/>
</dbReference>
<dbReference type="PROSITE" id="PS50883">
    <property type="entry name" value="EAL"/>
    <property type="match status" value="1"/>
</dbReference>
<dbReference type="AlphaFoldDB" id="A0A1E7Q9M9"/>
<dbReference type="InterPro" id="IPR001633">
    <property type="entry name" value="EAL_dom"/>
</dbReference>
<keyword evidence="2" id="KW-1133">Transmembrane helix</keyword>
<dbReference type="CDD" id="cd01948">
    <property type="entry name" value="EAL"/>
    <property type="match status" value="1"/>
</dbReference>
<keyword evidence="1" id="KW-0175">Coiled coil</keyword>
<dbReference type="InterPro" id="IPR035919">
    <property type="entry name" value="EAL_sf"/>
</dbReference>
<feature type="transmembrane region" description="Helical" evidence="2">
    <location>
        <begin position="281"/>
        <end position="299"/>
    </location>
</feature>
<dbReference type="InterPro" id="IPR029787">
    <property type="entry name" value="Nucleotide_cyclase"/>
</dbReference>
<keyword evidence="6" id="KW-1185">Reference proteome</keyword>
<feature type="domain" description="EAL" evidence="3">
    <location>
        <begin position="543"/>
        <end position="797"/>
    </location>
</feature>
<sequence>MRYLSLSWKVLLVMQLLLILVLVCFTGLSLLHINDQFTRQQQQKRIQGQQYFQQYNQAIEQRLLSWIQTFADIQELDKNDDFNSFAQKIAAQSESLQIHFGVKQLALFDPEQQLLYQFGPETLATSHYLTQQVAQLQQPQSSIFCLEQCYKQLGLPLLNRQGEVAVLMMTTDLTDVLYSLHEALNLDVAIISYQEDKPLQQRFKIIQASERQLIASLYSEETAHVDISEVKQHGLITKVADLSYYLQLIALDDNADSMHMLLMVEDISAVIQENRRYQQQIMLIALVSFFLLLLLIWFTTRRMSRRILQLSHALPLLAKRQYKEFHHHSQLPSGFFQDELTTFQQSVTSLANELEDLDQQLLENTAELQKMAMFDSLTGLANRNSLKQDLSQALAELASNGHYVGLVFFDLDNFKNVNNSRSHVIGDQLLIAVADRLQQLRKRAKIYRVGGDEFALLLPLINQPELAETIAQQVQALFQQAFVTPSTQLALSASIGISYTNELNCSAEELSRQADLAMYQAKHHGRNCYYVFNDQMSVDLAARLQLEAELKQAITEQQFSLSLQPKVCLTKRKLHSFEALLRWQHPTRGTVPPDLFIDALEQAQLMVDVGYWVFERSCQLCVQMMQQGLTDVVMAVNLSATQFLQVDLADNFARILAKYQLNGAQFELELTESTLVNNVSQTLDIMHQLKALGFAFAIDDFGTGYSSLNYLKRMPVDTIKIDKSFIQGMQDNEADLQIVISTIAMVHKLGLQVVAEGVETAENVAQLRYYQCDILQGYYFSRPIPETEINEFIQQVLTQQWPQALLQ</sequence>
<dbReference type="Gene3D" id="3.30.70.270">
    <property type="match status" value="1"/>
</dbReference>